<dbReference type="InterPro" id="IPR047187">
    <property type="entry name" value="SF1_C_Upf1"/>
</dbReference>
<gene>
    <name evidence="12" type="ORF">Rhopal_007520-T1</name>
</gene>
<evidence type="ECO:0000256" key="4">
    <source>
        <dbReference type="ARBA" id="ARBA00022806"/>
    </source>
</evidence>
<sequence length="2084" mass="227110">MATPASASSSRPGSTSAQLAVPPRLQQDLAALRDPARVSDDLWSETTEAALLWLLSLAPSPSSGSSAASAPPPSVKGKERASVDDDGVALDADLVHWFCGARGAAQCWEAATFCIRLLGMKRVNEVATWRDSFDRLMQSCPACVDAYQRAKVEFRENYLRHYKPDKSIQTFTKGVESMESASVLAMFASAGFDVPPSSSNSDASWHPTHPASLAAVPPAAVQNVLANSTFHENDDVLEMVLSGLPITEPLPLPRSASSGLLALRLHQQRLLRDFADLQLARCTRQVSSQDYKKRGLAAVVDSHLGVLASRDRGEPNAATGIRLAYADTRKSFMEGLAVCLSKLSAEAIRDHLVRRAHSLSASLDVVHLVASHLSDSGDHLESVLASFKILLERLGAHFWSVGDDKYEEVVLHAILDNSDFHEAFETDPHLASTSSQNPLDSPWLDWLPPFLLSVAHSPVLFTNSLALIASTFLDRLQQARFDPPARTRALQIALALLTDVFLVSAPAPTPSGSGASTTSSSADLVASAPRYPHAAAAAKVLDLHATTLVAFAFSASYSAPEWNAAADCARAFVAGLTKRDGKAIARAVYNLATFSQQHNERDRREKKRLARVAAGDAAATAEKELPPAQPPRTVVFAKAVWDQAYATVREGDVKGVAILVQGVAATAQFEKLTSRTWSVKDLVRPQMKAVNDALAAARDPVVEVLMQLADERIDVLLEFLAKPNVVQHVLALLLSPVEAVHNTAQGLVKQAFDVTTRRDVFRCMMAQWPEATLRGLATALQAFQTGAKILPEACGMAKRLVRCFHDVLEVLCDKTDGLLRDPDFVRRGRDFKLQSKLLALWKLMGEALALLFKRTPDWAVYFENDEMTDWMRDAILFGADMLDQIRILETIISGQSLDRFASTGGDDIASPTKRTTRESSTAEHMISALADPLEELMAWLRLNDEDLLQHAFNLVMRMVSRFTRSGIALRESTAARLKRISDRPAAGAAQPERRSTILREPELLQIREALEDNDDAVRRRKAGVTEVLEISDDDKPSAASKATSSLRVKGKTTISTGPAQLAKTGFPTGRPGSATSALAKAKARTAPAGVSARPRGVPWTTYSSKKADESESESSGDDDEDAVRGADGKKLTGLALLAKDQKPSIKKTEQRRVKVLSYGDSNGGAAVQTNGRARTIGNLAQSREDQQAIRAMRLRSAQDLSRLHRAILQWDPTCEEDVPPNVNLPDRLPGAFRSPREYFAAFEPLLLTECWEQVRQSKLEALKEGQVLQADIAGRQSVDDFVDIFCTIDHSFIRDRIFFGDADLVWLRQGPRQIFAKIQAVNRKREHMELTLRCHLGNDIHGAGSGLVARTKWEMVKLANLSTVHREYAALQALEFIDLCSEVLNPRPPAALHADGRTIQQTMSAYRVNEPQAIAIHGALRTDGFSLIQGPPGTGKTSTIVGLVGAFIDSRTSAPTNNSTARFSGPAEQTAVPKVLLCAPSNAAVDEVAKRLKEGVRLMDGSLYVPKVVRIGADSAIDNSVKDVFIDELVERATSGNKSTTGTSEAQARMQAMRTEIDSLRQDRDLKKMEMDAVVNNDYRRGELNLELKQIKSRIFSLSQQLDSEKDKAQQSRRAMDAEQRKMRLKILSEADVICSTLSGAGHDYMSQLPFDFETVIIDEAAQSIELSSLIPLKYGCTRCILVGDPLQLPPTVISGVAARGGYDRSLFVRVMQRGPQAVHLLSIQYRMHPNISAFPSAAFYQSRLSDGPEMDKKTLQPWHANALFPPYAFYHVEGQEMTGRYHSYTNPVEAATALAIYDRLRRDYASIDFDYRIGIVTPYKGQVGELKRTFRQKYGDQIISKIAFNTVDGFQGQEKDIIILSCVRGGTADKGVGFLADTRRMNVALTRARSSIWILGDSNKLRFNQYWGQLIGDSETRGLFRKADINTFRSSSSAPPVVRQAPISVVKSHAAAIEMSPAYDASVGSSHARKGGPGPSLVAPTPPHLVAGSPAGLKRPLSAPVVAAGAKKPKTEDADGDVEMKPAKPLGLHAIPRRAPPSGVGRPPGAPPPGASTSAPTTRPPSVQVKKKAPPSLFVPKKRPPPK</sequence>
<dbReference type="CDD" id="cd18042">
    <property type="entry name" value="DEXXQc_SETX"/>
    <property type="match status" value="1"/>
</dbReference>
<protein>
    <recommendedName>
        <fullName evidence="14">SEN1 N terminal-domain-containing protein</fullName>
    </recommendedName>
</protein>
<feature type="domain" description="DNA2/NAM7 helicase-like C-terminal" evidence="10">
    <location>
        <begin position="1703"/>
        <end position="1899"/>
    </location>
</feature>
<feature type="coiled-coil region" evidence="6">
    <location>
        <begin position="1543"/>
        <end position="1622"/>
    </location>
</feature>
<dbReference type="PANTHER" id="PTHR10887:SF495">
    <property type="entry name" value="HELICASE SENATAXIN ISOFORM X1-RELATED"/>
    <property type="match status" value="1"/>
</dbReference>
<proteinExistence type="inferred from homology"/>
<dbReference type="FunFam" id="3.40.50.300:FF:000326">
    <property type="entry name" value="P-loop containing nucleoside triphosphate hydrolase"/>
    <property type="match status" value="1"/>
</dbReference>
<dbReference type="GO" id="GO:0004386">
    <property type="term" value="F:helicase activity"/>
    <property type="evidence" value="ECO:0007669"/>
    <property type="project" value="UniProtKB-KW"/>
</dbReference>
<dbReference type="Pfam" id="PF12726">
    <property type="entry name" value="SEN1_N"/>
    <property type="match status" value="1"/>
</dbReference>
<feature type="compositionally biased region" description="Polar residues" evidence="7">
    <location>
        <begin position="1040"/>
        <end position="1058"/>
    </location>
</feature>
<dbReference type="GO" id="GO:0016604">
    <property type="term" value="C:nuclear body"/>
    <property type="evidence" value="ECO:0007669"/>
    <property type="project" value="TreeGrafter"/>
</dbReference>
<dbReference type="InterPro" id="IPR056474">
    <property type="entry name" value="SEN1_barrel"/>
</dbReference>
<dbReference type="Proteomes" id="UP001342314">
    <property type="component" value="Unassembled WGS sequence"/>
</dbReference>
<feature type="region of interest" description="Disordered" evidence="7">
    <location>
        <begin position="1"/>
        <end position="22"/>
    </location>
</feature>
<dbReference type="CDD" id="cd18808">
    <property type="entry name" value="SF1_C_Upf1"/>
    <property type="match status" value="1"/>
</dbReference>
<organism evidence="12 13">
    <name type="scientific">Rhodotorula paludigena</name>
    <dbReference type="NCBI Taxonomy" id="86838"/>
    <lineage>
        <taxon>Eukaryota</taxon>
        <taxon>Fungi</taxon>
        <taxon>Dikarya</taxon>
        <taxon>Basidiomycota</taxon>
        <taxon>Pucciniomycotina</taxon>
        <taxon>Microbotryomycetes</taxon>
        <taxon>Sporidiobolales</taxon>
        <taxon>Sporidiobolaceae</taxon>
        <taxon>Rhodotorula</taxon>
    </lineage>
</organism>
<feature type="compositionally biased region" description="Low complexity" evidence="7">
    <location>
        <begin position="1"/>
        <end position="17"/>
    </location>
</feature>
<feature type="domain" description="DNA2/NAM7 helicase helicase" evidence="9">
    <location>
        <begin position="1408"/>
        <end position="1695"/>
    </location>
</feature>
<dbReference type="GO" id="GO:0005694">
    <property type="term" value="C:chromosome"/>
    <property type="evidence" value="ECO:0007669"/>
    <property type="project" value="UniProtKB-ARBA"/>
</dbReference>
<keyword evidence="5" id="KW-0067">ATP-binding</keyword>
<keyword evidence="13" id="KW-1185">Reference proteome</keyword>
<feature type="compositionally biased region" description="Basic and acidic residues" evidence="7">
    <location>
        <begin position="2010"/>
        <end position="2023"/>
    </location>
</feature>
<evidence type="ECO:0000256" key="2">
    <source>
        <dbReference type="ARBA" id="ARBA00022741"/>
    </source>
</evidence>
<dbReference type="GO" id="GO:0001147">
    <property type="term" value="F:transcription termination site sequence-specific DNA binding"/>
    <property type="evidence" value="ECO:0007669"/>
    <property type="project" value="TreeGrafter"/>
</dbReference>
<keyword evidence="2" id="KW-0547">Nucleotide-binding</keyword>
<dbReference type="Pfam" id="PF13087">
    <property type="entry name" value="AAA_12"/>
    <property type="match status" value="1"/>
</dbReference>
<evidence type="ECO:0000256" key="7">
    <source>
        <dbReference type="SAM" id="MobiDB-lite"/>
    </source>
</evidence>
<dbReference type="InterPro" id="IPR041677">
    <property type="entry name" value="DNA2/NAM7_AAA_11"/>
</dbReference>
<dbReference type="InterPro" id="IPR024481">
    <property type="entry name" value="Helicase_Sen1_N"/>
</dbReference>
<dbReference type="GO" id="GO:0006369">
    <property type="term" value="P:termination of RNA polymerase II transcription"/>
    <property type="evidence" value="ECO:0007669"/>
    <property type="project" value="TreeGrafter"/>
</dbReference>
<keyword evidence="3" id="KW-0378">Hydrolase</keyword>
<feature type="compositionally biased region" description="Low complexity" evidence="7">
    <location>
        <begin position="1073"/>
        <end position="1088"/>
    </location>
</feature>
<dbReference type="Gene3D" id="3.40.50.300">
    <property type="entry name" value="P-loop containing nucleotide triphosphate hydrolases"/>
    <property type="match status" value="2"/>
</dbReference>
<evidence type="ECO:0000259" key="11">
    <source>
        <dbReference type="Pfam" id="PF23576"/>
    </source>
</evidence>
<dbReference type="SUPFAM" id="SSF52540">
    <property type="entry name" value="P-loop containing nucleoside triphosphate hydrolases"/>
    <property type="match status" value="1"/>
</dbReference>
<evidence type="ECO:0000256" key="5">
    <source>
        <dbReference type="ARBA" id="ARBA00022840"/>
    </source>
</evidence>
<feature type="region of interest" description="Disordered" evidence="7">
    <location>
        <begin position="1031"/>
        <end position="1125"/>
    </location>
</feature>
<dbReference type="Pfam" id="PF13086">
    <property type="entry name" value="AAA_11"/>
    <property type="match status" value="1"/>
</dbReference>
<evidence type="ECO:0000259" key="8">
    <source>
        <dbReference type="Pfam" id="PF12726"/>
    </source>
</evidence>
<evidence type="ECO:0000259" key="10">
    <source>
        <dbReference type="Pfam" id="PF13087"/>
    </source>
</evidence>
<accession>A0AAV5GY99</accession>
<feature type="domain" description="Helicase SEN1 beta-barrel" evidence="11">
    <location>
        <begin position="1266"/>
        <end position="1358"/>
    </location>
</feature>
<dbReference type="GO" id="GO:0016787">
    <property type="term" value="F:hydrolase activity"/>
    <property type="evidence" value="ECO:0007669"/>
    <property type="project" value="UniProtKB-KW"/>
</dbReference>
<evidence type="ECO:0000259" key="9">
    <source>
        <dbReference type="Pfam" id="PF13086"/>
    </source>
</evidence>
<dbReference type="EMBL" id="BQKY01000017">
    <property type="protein sequence ID" value="GJN94440.1"/>
    <property type="molecule type" value="Genomic_DNA"/>
</dbReference>
<dbReference type="Pfam" id="PF23576">
    <property type="entry name" value="SEN1_barrel"/>
    <property type="match status" value="1"/>
</dbReference>
<feature type="domain" description="Helicase Sen1 N-terminal" evidence="8">
    <location>
        <begin position="129"/>
        <end position="952"/>
    </location>
</feature>
<feature type="region of interest" description="Disordered" evidence="7">
    <location>
        <begin position="1963"/>
        <end position="2084"/>
    </location>
</feature>
<dbReference type="InterPro" id="IPR027417">
    <property type="entry name" value="P-loop_NTPase"/>
</dbReference>
<feature type="compositionally biased region" description="Low complexity" evidence="7">
    <location>
        <begin position="2052"/>
        <end position="2064"/>
    </location>
</feature>
<comment type="similarity">
    <text evidence="1">Belongs to the DNA2/NAM7 helicase family.</text>
</comment>
<evidence type="ECO:0000256" key="3">
    <source>
        <dbReference type="ARBA" id="ARBA00022801"/>
    </source>
</evidence>
<dbReference type="InterPro" id="IPR041679">
    <property type="entry name" value="DNA2/NAM7-like_C"/>
</dbReference>
<evidence type="ECO:0000313" key="13">
    <source>
        <dbReference type="Proteomes" id="UP001342314"/>
    </source>
</evidence>
<reference evidence="12 13" key="1">
    <citation type="submission" date="2021-12" db="EMBL/GenBank/DDBJ databases">
        <title>High titer production of polyol ester of fatty acids by Rhodotorula paludigena BS15 towards product separation-free biomass refinery.</title>
        <authorList>
            <person name="Mano J."/>
            <person name="Ono H."/>
            <person name="Tanaka T."/>
            <person name="Naito K."/>
            <person name="Sushida H."/>
            <person name="Ike M."/>
            <person name="Tokuyasu K."/>
            <person name="Kitaoka M."/>
        </authorList>
    </citation>
    <scope>NUCLEOTIDE SEQUENCE [LARGE SCALE GENOMIC DNA]</scope>
    <source>
        <strain evidence="12 13">BS15</strain>
    </source>
</reference>
<evidence type="ECO:0000256" key="1">
    <source>
        <dbReference type="ARBA" id="ARBA00007913"/>
    </source>
</evidence>
<evidence type="ECO:0000256" key="6">
    <source>
        <dbReference type="SAM" id="Coils"/>
    </source>
</evidence>
<name>A0AAV5GY99_9BASI</name>
<keyword evidence="4" id="KW-0347">Helicase</keyword>
<dbReference type="PANTHER" id="PTHR10887">
    <property type="entry name" value="DNA2/NAM7 HELICASE FAMILY"/>
    <property type="match status" value="1"/>
</dbReference>
<evidence type="ECO:0000313" key="12">
    <source>
        <dbReference type="EMBL" id="GJN94440.1"/>
    </source>
</evidence>
<comment type="caution">
    <text evidence="12">The sequence shown here is derived from an EMBL/GenBank/DDBJ whole genome shotgun (WGS) entry which is preliminary data.</text>
</comment>
<evidence type="ECO:0008006" key="14">
    <source>
        <dbReference type="Google" id="ProtNLM"/>
    </source>
</evidence>
<dbReference type="InterPro" id="IPR045055">
    <property type="entry name" value="DNA2/NAM7-like"/>
</dbReference>
<dbReference type="GO" id="GO:0005524">
    <property type="term" value="F:ATP binding"/>
    <property type="evidence" value="ECO:0007669"/>
    <property type="project" value="UniProtKB-KW"/>
</dbReference>
<keyword evidence="6" id="KW-0175">Coiled coil</keyword>
<feature type="compositionally biased region" description="Acidic residues" evidence="7">
    <location>
        <begin position="1110"/>
        <end position="1121"/>
    </location>
</feature>
<feature type="region of interest" description="Disordered" evidence="7">
    <location>
        <begin position="63"/>
        <end position="82"/>
    </location>
</feature>